<organism evidence="3 4">
    <name type="scientific">Miscanthus lutarioriparius</name>
    <dbReference type="NCBI Taxonomy" id="422564"/>
    <lineage>
        <taxon>Eukaryota</taxon>
        <taxon>Viridiplantae</taxon>
        <taxon>Streptophyta</taxon>
        <taxon>Embryophyta</taxon>
        <taxon>Tracheophyta</taxon>
        <taxon>Spermatophyta</taxon>
        <taxon>Magnoliopsida</taxon>
        <taxon>Liliopsida</taxon>
        <taxon>Poales</taxon>
        <taxon>Poaceae</taxon>
        <taxon>PACMAD clade</taxon>
        <taxon>Panicoideae</taxon>
        <taxon>Andropogonodae</taxon>
        <taxon>Andropogoneae</taxon>
        <taxon>Saccharinae</taxon>
        <taxon>Miscanthus</taxon>
    </lineage>
</organism>
<protein>
    <submittedName>
        <fullName evidence="3">Uncharacterized protein</fullName>
    </submittedName>
</protein>
<dbReference type="SUPFAM" id="SSF48264">
    <property type="entry name" value="Cytochrome P450"/>
    <property type="match status" value="1"/>
</dbReference>
<dbReference type="PANTHER" id="PTHR24286:SF37">
    <property type="entry name" value="CYTOCHROME P450 724B1"/>
    <property type="match status" value="1"/>
</dbReference>
<dbReference type="EMBL" id="CAJGYO010000008">
    <property type="protein sequence ID" value="CAD6250530.1"/>
    <property type="molecule type" value="Genomic_DNA"/>
</dbReference>
<name>A0A811PXA6_9POAL</name>
<sequence>MLRREHESVRSGKGTGEFLTAEDYKKIQYYTQNVINETLRGGNVVKFVHRKALKDVRYKGYLIPAGWEVLPIFGAVHLDPSLHVNPQQFMPCRWKVYI</sequence>
<accession>A0A811PXA6</accession>
<dbReference type="Gene3D" id="1.10.630.10">
    <property type="entry name" value="Cytochrome P450"/>
    <property type="match status" value="1"/>
</dbReference>
<comment type="caution">
    <text evidence="3">The sequence shown here is derived from an EMBL/GenBank/DDBJ whole genome shotgun (WGS) entry which is preliminary data.</text>
</comment>
<dbReference type="InterPro" id="IPR036396">
    <property type="entry name" value="Cyt_P450_sf"/>
</dbReference>
<proteinExistence type="predicted"/>
<dbReference type="InterPro" id="IPR001128">
    <property type="entry name" value="Cyt_P450"/>
</dbReference>
<gene>
    <name evidence="3" type="ORF">NCGR_LOCUS34309</name>
</gene>
<reference evidence="3" key="1">
    <citation type="submission" date="2020-10" db="EMBL/GenBank/DDBJ databases">
        <authorList>
            <person name="Han B."/>
            <person name="Lu T."/>
            <person name="Zhao Q."/>
            <person name="Huang X."/>
            <person name="Zhao Y."/>
        </authorList>
    </citation>
    <scope>NUCLEOTIDE SEQUENCE</scope>
</reference>
<dbReference type="GO" id="GO:0016125">
    <property type="term" value="P:sterol metabolic process"/>
    <property type="evidence" value="ECO:0007669"/>
    <property type="project" value="TreeGrafter"/>
</dbReference>
<dbReference type="GO" id="GO:0016132">
    <property type="term" value="P:brassinosteroid biosynthetic process"/>
    <property type="evidence" value="ECO:0007669"/>
    <property type="project" value="TreeGrafter"/>
</dbReference>
<evidence type="ECO:0000313" key="4">
    <source>
        <dbReference type="Proteomes" id="UP000604825"/>
    </source>
</evidence>
<dbReference type="OrthoDB" id="1879696at2759"/>
<dbReference type="Proteomes" id="UP000604825">
    <property type="component" value="Unassembled WGS sequence"/>
</dbReference>
<dbReference type="GO" id="GO:0004497">
    <property type="term" value="F:monooxygenase activity"/>
    <property type="evidence" value="ECO:0007669"/>
    <property type="project" value="InterPro"/>
</dbReference>
<dbReference type="AlphaFoldDB" id="A0A811PXA6"/>
<dbReference type="GO" id="GO:0016705">
    <property type="term" value="F:oxidoreductase activity, acting on paired donors, with incorporation or reduction of molecular oxygen"/>
    <property type="evidence" value="ECO:0007669"/>
    <property type="project" value="InterPro"/>
</dbReference>
<dbReference type="GO" id="GO:0010268">
    <property type="term" value="P:brassinosteroid homeostasis"/>
    <property type="evidence" value="ECO:0007669"/>
    <property type="project" value="TreeGrafter"/>
</dbReference>
<dbReference type="GO" id="GO:0005506">
    <property type="term" value="F:iron ion binding"/>
    <property type="evidence" value="ECO:0007669"/>
    <property type="project" value="InterPro"/>
</dbReference>
<evidence type="ECO:0000313" key="3">
    <source>
        <dbReference type="EMBL" id="CAD6250530.1"/>
    </source>
</evidence>
<keyword evidence="1" id="KW-0479">Metal-binding</keyword>
<dbReference type="PANTHER" id="PTHR24286">
    <property type="entry name" value="CYTOCHROME P450 26"/>
    <property type="match status" value="1"/>
</dbReference>
<evidence type="ECO:0000256" key="1">
    <source>
        <dbReference type="ARBA" id="ARBA00022723"/>
    </source>
</evidence>
<evidence type="ECO:0000256" key="2">
    <source>
        <dbReference type="ARBA" id="ARBA00023004"/>
    </source>
</evidence>
<dbReference type="GO" id="GO:0020037">
    <property type="term" value="F:heme binding"/>
    <property type="evidence" value="ECO:0007669"/>
    <property type="project" value="InterPro"/>
</dbReference>
<keyword evidence="2" id="KW-0408">Iron</keyword>
<keyword evidence="4" id="KW-1185">Reference proteome</keyword>
<dbReference type="Pfam" id="PF00067">
    <property type="entry name" value="p450"/>
    <property type="match status" value="1"/>
</dbReference>